<dbReference type="EMBL" id="CP041046">
    <property type="protein sequence ID" value="QDE39684.1"/>
    <property type="molecule type" value="Genomic_DNA"/>
</dbReference>
<organism evidence="1 2">
    <name type="scientific">Luteibacter pinisoli</name>
    <dbReference type="NCBI Taxonomy" id="2589080"/>
    <lineage>
        <taxon>Bacteria</taxon>
        <taxon>Pseudomonadati</taxon>
        <taxon>Pseudomonadota</taxon>
        <taxon>Gammaproteobacteria</taxon>
        <taxon>Lysobacterales</taxon>
        <taxon>Rhodanobacteraceae</taxon>
        <taxon>Luteibacter</taxon>
    </lineage>
</organism>
<dbReference type="OrthoDB" id="8765545at2"/>
<dbReference type="GO" id="GO:0016301">
    <property type="term" value="F:kinase activity"/>
    <property type="evidence" value="ECO:0007669"/>
    <property type="project" value="UniProtKB-KW"/>
</dbReference>
<keyword evidence="2" id="KW-1185">Reference proteome</keyword>
<reference evidence="1 2" key="1">
    <citation type="submission" date="2019-06" db="EMBL/GenBank/DDBJ databases">
        <title>A complete genome sequence for Luteibacter pinisoli MAH-14.</title>
        <authorList>
            <person name="Baltrus D.A."/>
        </authorList>
    </citation>
    <scope>NUCLEOTIDE SEQUENCE [LARGE SCALE GENOMIC DNA]</scope>
    <source>
        <strain evidence="1 2">MAH-14</strain>
    </source>
</reference>
<dbReference type="Proteomes" id="UP000316093">
    <property type="component" value="Chromosome"/>
</dbReference>
<keyword evidence="1" id="KW-0418">Kinase</keyword>
<dbReference type="AlphaFoldDB" id="A0A4Y5Z3M5"/>
<gene>
    <name evidence="1" type="ORF">FIV34_10960</name>
</gene>
<dbReference type="KEGG" id="lpy:FIV34_10960"/>
<accession>A0A4Y5Z3M5</accession>
<keyword evidence="1" id="KW-0808">Transferase</keyword>
<proteinExistence type="predicted"/>
<evidence type="ECO:0000313" key="2">
    <source>
        <dbReference type="Proteomes" id="UP000316093"/>
    </source>
</evidence>
<evidence type="ECO:0000313" key="1">
    <source>
        <dbReference type="EMBL" id="QDE39684.1"/>
    </source>
</evidence>
<name>A0A4Y5Z3M5_9GAMM</name>
<dbReference type="RefSeq" id="WP_139982634.1">
    <property type="nucleotide sequence ID" value="NZ_CP041046.1"/>
</dbReference>
<protein>
    <submittedName>
        <fullName evidence="1">Histidine kinase</fullName>
    </submittedName>
</protein>
<sequence>METVQDQCRAQAAFGAAGYVQEWKKAGIYPYADEPATPMENVERQVFDIVALNVARHLPDFAATALKTKKFQLRMLRQVIEHSPEDLQLILAEVLNLPAGKRDELAKLLQDTSLAAIVNMAKMVSDRLKFLDGLEAILFHADSKKRLKERSELHGIIADHCWLFGDEFSLSVDDRSLTEVLRAHRRMLGDEACIDEPVGHISQSRGIVDLMLSKATRRHRANALTHLVVELKRPAVKIDARCITQIEEYAFSVAADERFRAVGVNWNFFVISDDYGPYANGRILDASGLIHRKSDMAVYVKTWAQLLDENRARLQFLQEHLASQPVKKEALRFLRERHAEYLDGIVVGKVDPGSARVTSDGIGAYRLPA</sequence>